<comment type="similarity">
    <text evidence="1">Belongs to the peptidase A1 family.</text>
</comment>
<dbReference type="PRINTS" id="PR00792">
    <property type="entry name" value="PEPSIN"/>
</dbReference>
<dbReference type="InterPro" id="IPR021109">
    <property type="entry name" value="Peptidase_aspartic_dom_sf"/>
</dbReference>
<protein>
    <submittedName>
        <fullName evidence="5">Acid protease</fullName>
    </submittedName>
</protein>
<organism evidence="5 6">
    <name type="scientific">Ophiobolus disseminans</name>
    <dbReference type="NCBI Taxonomy" id="1469910"/>
    <lineage>
        <taxon>Eukaryota</taxon>
        <taxon>Fungi</taxon>
        <taxon>Dikarya</taxon>
        <taxon>Ascomycota</taxon>
        <taxon>Pezizomycotina</taxon>
        <taxon>Dothideomycetes</taxon>
        <taxon>Pleosporomycetidae</taxon>
        <taxon>Pleosporales</taxon>
        <taxon>Pleosporineae</taxon>
        <taxon>Phaeosphaeriaceae</taxon>
        <taxon>Ophiobolus</taxon>
    </lineage>
</organism>
<dbReference type="PROSITE" id="PS51767">
    <property type="entry name" value="PEPTIDASE_A1"/>
    <property type="match status" value="1"/>
</dbReference>
<keyword evidence="5" id="KW-0378">Hydrolase</keyword>
<dbReference type="InterPro" id="IPR034164">
    <property type="entry name" value="Pepsin-like_dom"/>
</dbReference>
<dbReference type="GO" id="GO:0000324">
    <property type="term" value="C:fungal-type vacuole"/>
    <property type="evidence" value="ECO:0007669"/>
    <property type="project" value="TreeGrafter"/>
</dbReference>
<dbReference type="InterPro" id="IPR033121">
    <property type="entry name" value="PEPTIDASE_A1"/>
</dbReference>
<gene>
    <name evidence="5" type="ORF">CC86DRAFT_431171</name>
</gene>
<dbReference type="PANTHER" id="PTHR47966">
    <property type="entry name" value="BETA-SITE APP-CLEAVING ENZYME, ISOFORM A-RELATED"/>
    <property type="match status" value="1"/>
</dbReference>
<reference evidence="5" key="1">
    <citation type="journal article" date="2020" name="Stud. Mycol.">
        <title>101 Dothideomycetes genomes: a test case for predicting lifestyles and emergence of pathogens.</title>
        <authorList>
            <person name="Haridas S."/>
            <person name="Albert R."/>
            <person name="Binder M."/>
            <person name="Bloem J."/>
            <person name="Labutti K."/>
            <person name="Salamov A."/>
            <person name="Andreopoulos B."/>
            <person name="Baker S."/>
            <person name="Barry K."/>
            <person name="Bills G."/>
            <person name="Bluhm B."/>
            <person name="Cannon C."/>
            <person name="Castanera R."/>
            <person name="Culley D."/>
            <person name="Daum C."/>
            <person name="Ezra D."/>
            <person name="Gonzalez J."/>
            <person name="Henrissat B."/>
            <person name="Kuo A."/>
            <person name="Liang C."/>
            <person name="Lipzen A."/>
            <person name="Lutzoni F."/>
            <person name="Magnuson J."/>
            <person name="Mondo S."/>
            <person name="Nolan M."/>
            <person name="Ohm R."/>
            <person name="Pangilinan J."/>
            <person name="Park H.-J."/>
            <person name="Ramirez L."/>
            <person name="Alfaro M."/>
            <person name="Sun H."/>
            <person name="Tritt A."/>
            <person name="Yoshinaga Y."/>
            <person name="Zwiers L.-H."/>
            <person name="Turgeon B."/>
            <person name="Goodwin S."/>
            <person name="Spatafora J."/>
            <person name="Crous P."/>
            <person name="Grigoriev I."/>
        </authorList>
    </citation>
    <scope>NUCLEOTIDE SEQUENCE</scope>
    <source>
        <strain evidence="5">CBS 113818</strain>
    </source>
</reference>
<keyword evidence="5" id="KW-0645">Protease</keyword>
<keyword evidence="6" id="KW-1185">Reference proteome</keyword>
<evidence type="ECO:0000259" key="4">
    <source>
        <dbReference type="PROSITE" id="PS51767"/>
    </source>
</evidence>
<dbReference type="Proteomes" id="UP000799424">
    <property type="component" value="Unassembled WGS sequence"/>
</dbReference>
<feature type="transmembrane region" description="Helical" evidence="3">
    <location>
        <begin position="416"/>
        <end position="439"/>
    </location>
</feature>
<feature type="domain" description="Peptidase A1" evidence="4">
    <location>
        <begin position="27"/>
        <end position="373"/>
    </location>
</feature>
<evidence type="ECO:0000313" key="6">
    <source>
        <dbReference type="Proteomes" id="UP000799424"/>
    </source>
</evidence>
<dbReference type="Gene3D" id="2.40.70.10">
    <property type="entry name" value="Acid Proteases"/>
    <property type="match status" value="2"/>
</dbReference>
<dbReference type="PANTHER" id="PTHR47966:SF51">
    <property type="entry name" value="BETA-SITE APP-CLEAVING ENZYME, ISOFORM A-RELATED"/>
    <property type="match status" value="1"/>
</dbReference>
<evidence type="ECO:0000256" key="2">
    <source>
        <dbReference type="SAM" id="MobiDB-lite"/>
    </source>
</evidence>
<feature type="region of interest" description="Disordered" evidence="2">
    <location>
        <begin position="448"/>
        <end position="475"/>
    </location>
</feature>
<dbReference type="SUPFAM" id="SSF50630">
    <property type="entry name" value="Acid proteases"/>
    <property type="match status" value="1"/>
</dbReference>
<name>A0A6A7ADW2_9PLEO</name>
<accession>A0A6A7ADW2</accession>
<sequence>MSQGAGLPEPLVIPNSGRWIGNDGTWSTFYVHVGTPPQTFHVLPNIVGQTLYVPLDRDCERMNLSDCGGQRGVEIFQARKSLGYQKNASTTWNEVGTYRMGLGANLGLTGNAYYGYDSFGFGPMPSSENIELEKLPVAAYVTPDLWIGQLGLSSSPIIMGEKDKPESLLARLKQEGRIPSLSFGYQAGSPYRFTKVIGSLVFGGYDRSRQSKTLTIPSTLDTIVGVQGITSKFTNGTTTNLLDSGIIATIDTNTQDVWLPASVCDRFASAFGLRYFPDADRYIVSDTTRAALQASSPTLTFTIGTSASGGNTITIDIPYAAFDLQAKYPIFGTPTYYFPLKRAANETQFTLGRAFLQEVYLSVDWERDIFNISQATFNSPPLAQELVTIEPVNKTKPLVPRPGQPASISKKLSTGAIAGIAIGVIAIILLVVGLVWWLYRRKQNAKKEEQTSQTLPIDEKQDAELGVNPVTKPPVESRTDLELEGLMMVEMYAPHGDHEMYGGNKPPDHATQIVEADSTTPIYELASPTHELPTSKHHTHRGNVGVI</sequence>
<dbReference type="Pfam" id="PF00026">
    <property type="entry name" value="Asp"/>
    <property type="match status" value="1"/>
</dbReference>
<dbReference type="GO" id="GO:0004190">
    <property type="term" value="F:aspartic-type endopeptidase activity"/>
    <property type="evidence" value="ECO:0007669"/>
    <property type="project" value="InterPro"/>
</dbReference>
<keyword evidence="3" id="KW-0812">Transmembrane</keyword>
<dbReference type="EMBL" id="MU006218">
    <property type="protein sequence ID" value="KAF2831406.1"/>
    <property type="molecule type" value="Genomic_DNA"/>
</dbReference>
<dbReference type="OrthoDB" id="4074350at2759"/>
<evidence type="ECO:0000256" key="3">
    <source>
        <dbReference type="SAM" id="Phobius"/>
    </source>
</evidence>
<keyword evidence="3" id="KW-0472">Membrane</keyword>
<evidence type="ECO:0000256" key="1">
    <source>
        <dbReference type="ARBA" id="ARBA00007447"/>
    </source>
</evidence>
<dbReference type="CDD" id="cd05471">
    <property type="entry name" value="pepsin_like"/>
    <property type="match status" value="1"/>
</dbReference>
<evidence type="ECO:0000313" key="5">
    <source>
        <dbReference type="EMBL" id="KAF2831406.1"/>
    </source>
</evidence>
<dbReference type="GO" id="GO:0006508">
    <property type="term" value="P:proteolysis"/>
    <property type="evidence" value="ECO:0007669"/>
    <property type="project" value="UniProtKB-KW"/>
</dbReference>
<keyword evidence="3" id="KW-1133">Transmembrane helix</keyword>
<dbReference type="InterPro" id="IPR001461">
    <property type="entry name" value="Aspartic_peptidase_A1"/>
</dbReference>
<proteinExistence type="inferred from homology"/>
<dbReference type="AlphaFoldDB" id="A0A6A7ADW2"/>